<reference evidence="1" key="1">
    <citation type="submission" date="2016-05" db="EMBL/GenBank/DDBJ databases">
        <authorList>
            <person name="Lavstsen T."/>
            <person name="Jespersen J.S."/>
        </authorList>
    </citation>
    <scope>NUCLEOTIDE SEQUENCE</scope>
    <source>
        <tissue evidence="1">Brain</tissue>
    </source>
</reference>
<dbReference type="EMBL" id="HADY01012833">
    <property type="protein sequence ID" value="SBP51318.1"/>
    <property type="molecule type" value="Transcribed_RNA"/>
</dbReference>
<reference evidence="1" key="2">
    <citation type="submission" date="2016-06" db="EMBL/GenBank/DDBJ databases">
        <title>The genome of a short-lived fish provides insights into sex chromosome evolution and the genetic control of aging.</title>
        <authorList>
            <person name="Reichwald K."/>
            <person name="Felder M."/>
            <person name="Petzold A."/>
            <person name="Koch P."/>
            <person name="Groth M."/>
            <person name="Platzer M."/>
        </authorList>
    </citation>
    <scope>NUCLEOTIDE SEQUENCE</scope>
    <source>
        <tissue evidence="1">Brain</tissue>
    </source>
</reference>
<organism evidence="1">
    <name type="scientific">Nothobranchius furzeri</name>
    <name type="common">Turquoise killifish</name>
    <dbReference type="NCBI Taxonomy" id="105023"/>
    <lineage>
        <taxon>Eukaryota</taxon>
        <taxon>Metazoa</taxon>
        <taxon>Chordata</taxon>
        <taxon>Craniata</taxon>
        <taxon>Vertebrata</taxon>
        <taxon>Euteleostomi</taxon>
        <taxon>Actinopterygii</taxon>
        <taxon>Neopterygii</taxon>
        <taxon>Teleostei</taxon>
        <taxon>Neoteleostei</taxon>
        <taxon>Acanthomorphata</taxon>
        <taxon>Ovalentaria</taxon>
        <taxon>Atherinomorphae</taxon>
        <taxon>Cyprinodontiformes</taxon>
        <taxon>Nothobranchiidae</taxon>
        <taxon>Nothobranchius</taxon>
    </lineage>
</organism>
<feature type="non-terminal residue" evidence="1">
    <location>
        <position position="1"/>
    </location>
</feature>
<dbReference type="AlphaFoldDB" id="A0A1A8A9G0"/>
<gene>
    <name evidence="1" type="primary">Nfu_g_1_019799</name>
</gene>
<proteinExistence type="predicted"/>
<name>A0A1A8A9G0_NOTFU</name>
<accession>A0A1A8A9G0</accession>
<protein>
    <submittedName>
        <fullName evidence="1">Uncharacterized protein</fullName>
    </submittedName>
</protein>
<sequence length="122" mass="13640">SLCVMCITNSSSSNPPPGLLASGSFCVWPSDHYLRTPDLNYSLYLRVLFLLDIMTKEQSHTGKNSFLLQRWIYSRNSPGISYAVYTEDHPGCPSSQKCPPVQVVRGHGSNLLPNQGTQRVYF</sequence>
<evidence type="ECO:0000313" key="1">
    <source>
        <dbReference type="EMBL" id="SBP51318.1"/>
    </source>
</evidence>